<evidence type="ECO:0000313" key="2">
    <source>
        <dbReference type="Proteomes" id="UP000276133"/>
    </source>
</evidence>
<dbReference type="Proteomes" id="UP000276133">
    <property type="component" value="Unassembled WGS sequence"/>
</dbReference>
<protein>
    <submittedName>
        <fullName evidence="1">Uncharacterized protein</fullName>
    </submittedName>
</protein>
<dbReference type="AlphaFoldDB" id="A0A3M7RNH6"/>
<name>A0A3M7RNH6_BRAPC</name>
<evidence type="ECO:0000313" key="1">
    <source>
        <dbReference type="EMBL" id="RNA25106.1"/>
    </source>
</evidence>
<dbReference type="EMBL" id="REGN01002977">
    <property type="protein sequence ID" value="RNA25106.1"/>
    <property type="molecule type" value="Genomic_DNA"/>
</dbReference>
<proteinExistence type="predicted"/>
<accession>A0A3M7RNH6</accession>
<reference evidence="1 2" key="1">
    <citation type="journal article" date="2018" name="Sci. Rep.">
        <title>Genomic signatures of local adaptation to the degree of environmental predictability in rotifers.</title>
        <authorList>
            <person name="Franch-Gras L."/>
            <person name="Hahn C."/>
            <person name="Garcia-Roger E.M."/>
            <person name="Carmona M.J."/>
            <person name="Serra M."/>
            <person name="Gomez A."/>
        </authorList>
    </citation>
    <scope>NUCLEOTIDE SEQUENCE [LARGE SCALE GENOMIC DNA]</scope>
    <source>
        <strain evidence="1">HYR1</strain>
    </source>
</reference>
<sequence>MFFICCTHLKSVYPLELQIDSNKYIIYVEKKFKYLKKNLISLIEEEFLDMIIEFNPNASSILPCFSKAIAFKLFVKLNLYLSQC</sequence>
<keyword evidence="2" id="KW-1185">Reference proteome</keyword>
<organism evidence="1 2">
    <name type="scientific">Brachionus plicatilis</name>
    <name type="common">Marine rotifer</name>
    <name type="synonym">Brachionus muelleri</name>
    <dbReference type="NCBI Taxonomy" id="10195"/>
    <lineage>
        <taxon>Eukaryota</taxon>
        <taxon>Metazoa</taxon>
        <taxon>Spiralia</taxon>
        <taxon>Gnathifera</taxon>
        <taxon>Rotifera</taxon>
        <taxon>Eurotatoria</taxon>
        <taxon>Monogononta</taxon>
        <taxon>Pseudotrocha</taxon>
        <taxon>Ploima</taxon>
        <taxon>Brachionidae</taxon>
        <taxon>Brachionus</taxon>
    </lineage>
</organism>
<gene>
    <name evidence="1" type="ORF">BpHYR1_044100</name>
</gene>
<comment type="caution">
    <text evidence="1">The sequence shown here is derived from an EMBL/GenBank/DDBJ whole genome shotgun (WGS) entry which is preliminary data.</text>
</comment>